<organism evidence="2 3">
    <name type="scientific">Penicillium roqueforti (strain FM164)</name>
    <dbReference type="NCBI Taxonomy" id="1365484"/>
    <lineage>
        <taxon>Eukaryota</taxon>
        <taxon>Fungi</taxon>
        <taxon>Dikarya</taxon>
        <taxon>Ascomycota</taxon>
        <taxon>Pezizomycotina</taxon>
        <taxon>Eurotiomycetes</taxon>
        <taxon>Eurotiomycetidae</taxon>
        <taxon>Eurotiales</taxon>
        <taxon>Aspergillaceae</taxon>
        <taxon>Penicillium</taxon>
    </lineage>
</organism>
<dbReference type="AlphaFoldDB" id="W6QJ07"/>
<sequence length="56" mass="6523">MAVKADFAIKIRSAHAYLFHWFLSLVETKRADQYVGSFENGIRLFIDAVQAESWFQ</sequence>
<protein>
    <submittedName>
        <fullName evidence="2">Aldolase-type TIM barrel</fullName>
    </submittedName>
</protein>
<accession>W6QJ07</accession>
<keyword evidence="3" id="KW-1185">Reference proteome</keyword>
<dbReference type="Gene3D" id="3.20.20.70">
    <property type="entry name" value="Aldolase class I"/>
    <property type="match status" value="1"/>
</dbReference>
<dbReference type="SUPFAM" id="SSF51395">
    <property type="entry name" value="FMN-linked oxidoreductases"/>
    <property type="match status" value="1"/>
</dbReference>
<reference evidence="2" key="1">
    <citation type="journal article" date="2014" name="Nat. Commun.">
        <title>Multiple recent horizontal transfers of a large genomic region in cheese making fungi.</title>
        <authorList>
            <person name="Cheeseman K."/>
            <person name="Ropars J."/>
            <person name="Renault P."/>
            <person name="Dupont J."/>
            <person name="Gouzy J."/>
            <person name="Branca A."/>
            <person name="Abraham A.L."/>
            <person name="Ceppi M."/>
            <person name="Conseiller E."/>
            <person name="Debuchy R."/>
            <person name="Malagnac F."/>
            <person name="Goarin A."/>
            <person name="Silar P."/>
            <person name="Lacoste S."/>
            <person name="Sallet E."/>
            <person name="Bensimon A."/>
            <person name="Giraud T."/>
            <person name="Brygoo Y."/>
        </authorList>
    </citation>
    <scope>NUCLEOTIDE SEQUENCE [LARGE SCALE GENOMIC DNA]</scope>
    <source>
        <strain evidence="2">FM164</strain>
    </source>
</reference>
<name>W6QJ07_PENRF</name>
<dbReference type="InterPro" id="IPR001155">
    <property type="entry name" value="OxRdtase_FMN_N"/>
</dbReference>
<dbReference type="Proteomes" id="UP000030686">
    <property type="component" value="Unassembled WGS sequence"/>
</dbReference>
<evidence type="ECO:0000313" key="2">
    <source>
        <dbReference type="EMBL" id="CDM36001.1"/>
    </source>
</evidence>
<dbReference type="EMBL" id="HG792018">
    <property type="protein sequence ID" value="CDM36001.1"/>
    <property type="molecule type" value="Genomic_DNA"/>
</dbReference>
<evidence type="ECO:0000313" key="3">
    <source>
        <dbReference type="Proteomes" id="UP000030686"/>
    </source>
</evidence>
<dbReference type="GO" id="GO:0010181">
    <property type="term" value="F:FMN binding"/>
    <property type="evidence" value="ECO:0007669"/>
    <property type="project" value="InterPro"/>
</dbReference>
<feature type="domain" description="NADH:flavin oxidoreductase/NADH oxidase N-terminal" evidence="1">
    <location>
        <begin position="6"/>
        <end position="50"/>
    </location>
</feature>
<evidence type="ECO:0000259" key="1">
    <source>
        <dbReference type="Pfam" id="PF00724"/>
    </source>
</evidence>
<dbReference type="Pfam" id="PF00724">
    <property type="entry name" value="Oxidored_FMN"/>
    <property type="match status" value="1"/>
</dbReference>
<proteinExistence type="predicted"/>
<gene>
    <name evidence="2" type="ORF">PROQFM164_S04g000882</name>
</gene>
<dbReference type="InterPro" id="IPR013785">
    <property type="entry name" value="Aldolase_TIM"/>
</dbReference>
<dbReference type="GO" id="GO:0016491">
    <property type="term" value="F:oxidoreductase activity"/>
    <property type="evidence" value="ECO:0007669"/>
    <property type="project" value="InterPro"/>
</dbReference>